<proteinExistence type="predicted"/>
<evidence type="ECO:0000313" key="5">
    <source>
        <dbReference type="WBParaSite" id="Gr19_v10_g16882.t1"/>
    </source>
</evidence>
<feature type="region of interest" description="Disordered" evidence="2">
    <location>
        <begin position="1"/>
        <end position="25"/>
    </location>
</feature>
<feature type="compositionally biased region" description="Basic and acidic residues" evidence="2">
    <location>
        <begin position="291"/>
        <end position="325"/>
    </location>
</feature>
<feature type="domain" description="Thioredoxin" evidence="3">
    <location>
        <begin position="114"/>
        <end position="257"/>
    </location>
</feature>
<organism evidence="4 5">
    <name type="scientific">Globodera rostochiensis</name>
    <name type="common">Golden nematode worm</name>
    <name type="synonym">Heterodera rostochiensis</name>
    <dbReference type="NCBI Taxonomy" id="31243"/>
    <lineage>
        <taxon>Eukaryota</taxon>
        <taxon>Metazoa</taxon>
        <taxon>Ecdysozoa</taxon>
        <taxon>Nematoda</taxon>
        <taxon>Chromadorea</taxon>
        <taxon>Rhabditida</taxon>
        <taxon>Tylenchina</taxon>
        <taxon>Tylenchomorpha</taxon>
        <taxon>Tylenchoidea</taxon>
        <taxon>Heteroderidae</taxon>
        <taxon>Heteroderinae</taxon>
        <taxon>Globodera</taxon>
    </lineage>
</organism>
<dbReference type="AlphaFoldDB" id="A0A914HIA9"/>
<keyword evidence="1" id="KW-0732">Signal</keyword>
<dbReference type="InterPro" id="IPR036249">
    <property type="entry name" value="Thioredoxin-like_sf"/>
</dbReference>
<dbReference type="CDD" id="cd02959">
    <property type="entry name" value="ERp19"/>
    <property type="match status" value="1"/>
</dbReference>
<sequence>MTGLIGQRASGAAIGRTAGRQRQSCFLQPPPPLFDTNLVAVLVDANKDRDQARRNCLKTPKTYRPQQPQSALHTRLEMGTAVAGSAAGRSALVQRQPNTMLLSSRTTHGEDVAKKFQDIAESYKNPLSNGFGDDIDWVPWDEAIENALDKNKPIFLLIHKTWCHACKTLRKIMQQSNAKKAFKKLSEYFVMVNTADDDEPFEEEYRPDGKYVPRILFLDKNGDTLTDFKNKKAEYKNYAYYYSSPADILNTMKDVIAHYGIELAQELKGDKLKPKKPPPKTAPDAPVSSNKKSEKKGVEEKKEQPKDEAKPVKKDNKDAKKKKEL</sequence>
<evidence type="ECO:0000259" key="3">
    <source>
        <dbReference type="PROSITE" id="PS51352"/>
    </source>
</evidence>
<dbReference type="Proteomes" id="UP000887572">
    <property type="component" value="Unplaced"/>
</dbReference>
<accession>A0A914HIA9</accession>
<reference evidence="5" key="1">
    <citation type="submission" date="2022-11" db="UniProtKB">
        <authorList>
            <consortium name="WormBaseParasite"/>
        </authorList>
    </citation>
    <scope>IDENTIFICATION</scope>
</reference>
<dbReference type="WBParaSite" id="Gr19_v10_g16882.t1">
    <property type="protein sequence ID" value="Gr19_v10_g16882.t1"/>
    <property type="gene ID" value="Gr19_v10_g16882"/>
</dbReference>
<dbReference type="Pfam" id="PF13899">
    <property type="entry name" value="Thioredoxin_7"/>
    <property type="match status" value="1"/>
</dbReference>
<name>A0A914HIA9_GLORO</name>
<keyword evidence="4" id="KW-1185">Reference proteome</keyword>
<dbReference type="Gene3D" id="3.40.30.10">
    <property type="entry name" value="Glutaredoxin"/>
    <property type="match status" value="1"/>
</dbReference>
<dbReference type="PANTHER" id="PTHR15337">
    <property type="entry name" value="ANTERIOR GRADIENT PROTEIN-RELATED"/>
    <property type="match status" value="1"/>
</dbReference>
<evidence type="ECO:0000313" key="4">
    <source>
        <dbReference type="Proteomes" id="UP000887572"/>
    </source>
</evidence>
<evidence type="ECO:0000256" key="1">
    <source>
        <dbReference type="ARBA" id="ARBA00022729"/>
    </source>
</evidence>
<feature type="region of interest" description="Disordered" evidence="2">
    <location>
        <begin position="269"/>
        <end position="325"/>
    </location>
</feature>
<evidence type="ECO:0000256" key="2">
    <source>
        <dbReference type="SAM" id="MobiDB-lite"/>
    </source>
</evidence>
<dbReference type="SUPFAM" id="SSF52833">
    <property type="entry name" value="Thioredoxin-like"/>
    <property type="match status" value="1"/>
</dbReference>
<dbReference type="PROSITE" id="PS51352">
    <property type="entry name" value="THIOREDOXIN_2"/>
    <property type="match status" value="1"/>
</dbReference>
<dbReference type="InterPro" id="IPR037462">
    <property type="entry name" value="ERp19"/>
</dbReference>
<dbReference type="GO" id="GO:0005783">
    <property type="term" value="C:endoplasmic reticulum"/>
    <property type="evidence" value="ECO:0007669"/>
    <property type="project" value="TreeGrafter"/>
</dbReference>
<dbReference type="InterPro" id="IPR051099">
    <property type="entry name" value="AGR/TXD"/>
</dbReference>
<dbReference type="InterPro" id="IPR013766">
    <property type="entry name" value="Thioredoxin_domain"/>
</dbReference>
<protein>
    <submittedName>
        <fullName evidence="5">Thioredoxin domain-containing protein</fullName>
    </submittedName>
</protein>
<dbReference type="PANTHER" id="PTHR15337:SF23">
    <property type="entry name" value="THIOREDOXIN DOMAIN-CONTAINING PROTEIN"/>
    <property type="match status" value="1"/>
</dbReference>